<reference evidence="8 9" key="1">
    <citation type="submission" date="2016-10" db="EMBL/GenBank/DDBJ databases">
        <authorList>
            <person name="de Groot N.N."/>
        </authorList>
    </citation>
    <scope>NUCLEOTIDE SEQUENCE [LARGE SCALE GENOMIC DNA]</scope>
    <source>
        <strain evidence="8 9">DSM 45514</strain>
    </source>
</reference>
<dbReference type="Gene3D" id="3.30.70.100">
    <property type="match status" value="1"/>
</dbReference>
<evidence type="ECO:0000256" key="4">
    <source>
        <dbReference type="ARBA" id="ARBA00047645"/>
    </source>
</evidence>
<dbReference type="RefSeq" id="WP_245662196.1">
    <property type="nucleotide sequence ID" value="NZ_FMZA01000008.1"/>
</dbReference>
<evidence type="ECO:0000256" key="5">
    <source>
        <dbReference type="PROSITE-ProRule" id="PRU00520"/>
    </source>
</evidence>
<dbReference type="InterPro" id="IPR017968">
    <property type="entry name" value="Acylphosphatase_CS"/>
</dbReference>
<dbReference type="InterPro" id="IPR020456">
    <property type="entry name" value="Acylphosphatase"/>
</dbReference>
<proteinExistence type="inferred from homology"/>
<evidence type="ECO:0000313" key="9">
    <source>
        <dbReference type="Proteomes" id="UP000199387"/>
    </source>
</evidence>
<name>A0A1G6LW05_9BACL</name>
<dbReference type="PROSITE" id="PS00150">
    <property type="entry name" value="ACYLPHOSPHATASE_1"/>
    <property type="match status" value="1"/>
</dbReference>
<dbReference type="PROSITE" id="PS51160">
    <property type="entry name" value="ACYLPHOSPHATASE_3"/>
    <property type="match status" value="1"/>
</dbReference>
<evidence type="ECO:0000256" key="6">
    <source>
        <dbReference type="RuleBase" id="RU004168"/>
    </source>
</evidence>
<evidence type="ECO:0000256" key="2">
    <source>
        <dbReference type="ARBA" id="ARBA00012150"/>
    </source>
</evidence>
<comment type="similarity">
    <text evidence="1 6">Belongs to the acylphosphatase family.</text>
</comment>
<dbReference type="SUPFAM" id="SSF54975">
    <property type="entry name" value="Acylphosphatase/BLUF domain-like"/>
    <property type="match status" value="1"/>
</dbReference>
<feature type="domain" description="Acylphosphatase-like" evidence="7">
    <location>
        <begin position="2"/>
        <end position="89"/>
    </location>
</feature>
<feature type="active site" evidence="5">
    <location>
        <position position="35"/>
    </location>
</feature>
<dbReference type="PRINTS" id="PR00112">
    <property type="entry name" value="ACYLPHPHTASE"/>
</dbReference>
<dbReference type="STRING" id="1236220.SAMN04488112_108147"/>
<dbReference type="PANTHER" id="PTHR47268:SF4">
    <property type="entry name" value="ACYLPHOSPHATASE"/>
    <property type="match status" value="1"/>
</dbReference>
<dbReference type="InterPro" id="IPR001792">
    <property type="entry name" value="Acylphosphatase-like_dom"/>
</dbReference>
<dbReference type="GO" id="GO:0003998">
    <property type="term" value="F:acylphosphatase activity"/>
    <property type="evidence" value="ECO:0007669"/>
    <property type="project" value="UniProtKB-EC"/>
</dbReference>
<dbReference type="InterPro" id="IPR036046">
    <property type="entry name" value="Acylphosphatase-like_dom_sf"/>
</dbReference>
<dbReference type="EC" id="3.6.1.7" evidence="2 5"/>
<protein>
    <recommendedName>
        <fullName evidence="3 5">acylphosphatase</fullName>
        <ecNumber evidence="2 5">3.6.1.7</ecNumber>
    </recommendedName>
</protein>
<dbReference type="PANTHER" id="PTHR47268">
    <property type="entry name" value="ACYLPHOSPHATASE"/>
    <property type="match status" value="1"/>
</dbReference>
<gene>
    <name evidence="8" type="ORF">SAMN04488112_108147</name>
</gene>
<sequence>MRQRIIVHGHVQGVGFRQYTRLVALRMGVRGWVRNRADGTVEIDAQAPASKMERFVEAVRKGSPASTVDRLETQNQTPTNRFQDFRIRYS</sequence>
<comment type="catalytic activity">
    <reaction evidence="4 5">
        <text>an acyl phosphate + H2O = a carboxylate + phosphate + H(+)</text>
        <dbReference type="Rhea" id="RHEA:14965"/>
        <dbReference type="ChEBI" id="CHEBI:15377"/>
        <dbReference type="ChEBI" id="CHEBI:15378"/>
        <dbReference type="ChEBI" id="CHEBI:29067"/>
        <dbReference type="ChEBI" id="CHEBI:43474"/>
        <dbReference type="ChEBI" id="CHEBI:59918"/>
        <dbReference type="EC" id="3.6.1.7"/>
    </reaction>
</comment>
<keyword evidence="9" id="KW-1185">Reference proteome</keyword>
<feature type="active site" evidence="5">
    <location>
        <position position="17"/>
    </location>
</feature>
<evidence type="ECO:0000256" key="1">
    <source>
        <dbReference type="ARBA" id="ARBA00005614"/>
    </source>
</evidence>
<evidence type="ECO:0000313" key="8">
    <source>
        <dbReference type="EMBL" id="SDC47277.1"/>
    </source>
</evidence>
<evidence type="ECO:0000256" key="3">
    <source>
        <dbReference type="ARBA" id="ARBA00015991"/>
    </source>
</evidence>
<evidence type="ECO:0000259" key="7">
    <source>
        <dbReference type="PROSITE" id="PS51160"/>
    </source>
</evidence>
<dbReference type="AlphaFoldDB" id="A0A1G6LW05"/>
<organism evidence="8 9">
    <name type="scientific">Melghirimyces thermohalophilus</name>
    <dbReference type="NCBI Taxonomy" id="1236220"/>
    <lineage>
        <taxon>Bacteria</taxon>
        <taxon>Bacillati</taxon>
        <taxon>Bacillota</taxon>
        <taxon>Bacilli</taxon>
        <taxon>Bacillales</taxon>
        <taxon>Thermoactinomycetaceae</taxon>
        <taxon>Melghirimyces</taxon>
    </lineage>
</organism>
<dbReference type="Pfam" id="PF00708">
    <property type="entry name" value="Acylphosphatase"/>
    <property type="match status" value="1"/>
</dbReference>
<keyword evidence="5" id="KW-0378">Hydrolase</keyword>
<accession>A0A1G6LW05</accession>
<dbReference type="Proteomes" id="UP000199387">
    <property type="component" value="Unassembled WGS sequence"/>
</dbReference>
<dbReference type="EMBL" id="FMZA01000008">
    <property type="protein sequence ID" value="SDC47277.1"/>
    <property type="molecule type" value="Genomic_DNA"/>
</dbReference>